<feature type="binding site" evidence="3">
    <location>
        <position position="145"/>
    </location>
    <ligand>
        <name>Zn(2+)</name>
        <dbReference type="ChEBI" id="CHEBI:29105"/>
    </ligand>
</feature>
<accession>A0ABV1BB39</accession>
<evidence type="ECO:0000313" key="6">
    <source>
        <dbReference type="Proteomes" id="UP001473063"/>
    </source>
</evidence>
<proteinExistence type="predicted"/>
<gene>
    <name evidence="5" type="ORF">WMO28_00545</name>
</gene>
<dbReference type="InterPro" id="IPR026591">
    <property type="entry name" value="Sirtuin_cat_small_dom_sf"/>
</dbReference>
<dbReference type="Gene3D" id="3.30.1600.10">
    <property type="entry name" value="SIR2/SIRT2 'Small Domain"/>
    <property type="match status" value="1"/>
</dbReference>
<evidence type="ECO:0000256" key="2">
    <source>
        <dbReference type="ARBA" id="ARBA00023027"/>
    </source>
</evidence>
<organism evidence="5 6">
    <name type="scientific">Blautia aquisgranensis</name>
    <dbReference type="NCBI Taxonomy" id="3133153"/>
    <lineage>
        <taxon>Bacteria</taxon>
        <taxon>Bacillati</taxon>
        <taxon>Bacillota</taxon>
        <taxon>Clostridia</taxon>
        <taxon>Lachnospirales</taxon>
        <taxon>Lachnospiraceae</taxon>
        <taxon>Blautia</taxon>
    </lineage>
</organism>
<sequence length="293" mass="34704">MKNEQYKEAVNALVRHIQDADAIVVGAASGMSAAAGFRHYYEHDKDFIDNLGEFEKKYGYRNSFDGFYYRYRTSEERWAFIARNLCMILDAETGQPYYDLHDILKDKNYYILTTNQDTQFTRVFPEEKISAIQGDWRYFQCSRRCHDELYSSVDTLQKLNKSIDENLRVPKNMIPRCPKCGAEMEPWVRSWTFLEGKKYREEYNKLNTFLKANKNKKILFLELGVGRMTPMFIQEPFWKMTYAWPDAYYITINPRDALVPEELKQKGFAIYEDIAKVLADARKNFNEGRNESR</sequence>
<dbReference type="RefSeq" id="WP_349055764.1">
    <property type="nucleotide sequence ID" value="NZ_JBBMEJ010000001.1"/>
</dbReference>
<reference evidence="5 6" key="1">
    <citation type="submission" date="2024-03" db="EMBL/GenBank/DDBJ databases">
        <title>Human intestinal bacterial collection.</title>
        <authorList>
            <person name="Pauvert C."/>
            <person name="Hitch T.C.A."/>
            <person name="Clavel T."/>
        </authorList>
    </citation>
    <scope>NUCLEOTIDE SEQUENCE [LARGE SCALE GENOMIC DNA]</scope>
    <source>
        <strain evidence="5 6">CLA-JM-H16</strain>
    </source>
</reference>
<keyword evidence="3" id="KW-0479">Metal-binding</keyword>
<feature type="binding site" evidence="3">
    <location>
        <position position="177"/>
    </location>
    <ligand>
        <name>Zn(2+)</name>
        <dbReference type="ChEBI" id="CHEBI:29105"/>
    </ligand>
</feature>
<dbReference type="Proteomes" id="UP001473063">
    <property type="component" value="Unassembled WGS sequence"/>
</dbReference>
<keyword evidence="1" id="KW-0808">Transferase</keyword>
<keyword evidence="3" id="KW-0862">Zinc</keyword>
<evidence type="ECO:0000256" key="1">
    <source>
        <dbReference type="ARBA" id="ARBA00022679"/>
    </source>
</evidence>
<feature type="domain" description="Deacetylase sirtuin-type" evidence="4">
    <location>
        <begin position="3"/>
        <end position="293"/>
    </location>
</feature>
<dbReference type="SUPFAM" id="SSF52467">
    <property type="entry name" value="DHS-like NAD/FAD-binding domain"/>
    <property type="match status" value="1"/>
</dbReference>
<protein>
    <submittedName>
        <fullName evidence="5">NAD-dependent protein deacetylase</fullName>
    </submittedName>
</protein>
<evidence type="ECO:0000313" key="5">
    <source>
        <dbReference type="EMBL" id="MEQ2369446.1"/>
    </source>
</evidence>
<dbReference type="Gene3D" id="3.40.50.1220">
    <property type="entry name" value="TPP-binding domain"/>
    <property type="match status" value="1"/>
</dbReference>
<name>A0ABV1BB39_9FIRM</name>
<comment type="caution">
    <text evidence="3">Lacks conserved residue(s) required for the propagation of feature annotation.</text>
</comment>
<feature type="binding site" evidence="3">
    <location>
        <position position="141"/>
    </location>
    <ligand>
        <name>Zn(2+)</name>
        <dbReference type="ChEBI" id="CHEBI:29105"/>
    </ligand>
</feature>
<dbReference type="InterPro" id="IPR029035">
    <property type="entry name" value="DHS-like_NAD/FAD-binding_dom"/>
</dbReference>
<feature type="binding site" evidence="3">
    <location>
        <position position="180"/>
    </location>
    <ligand>
        <name>Zn(2+)</name>
        <dbReference type="ChEBI" id="CHEBI:29105"/>
    </ligand>
</feature>
<keyword evidence="6" id="KW-1185">Reference proteome</keyword>
<comment type="caution">
    <text evidence="5">The sequence shown here is derived from an EMBL/GenBank/DDBJ whole genome shotgun (WGS) entry which is preliminary data.</text>
</comment>
<dbReference type="EMBL" id="JBBMEJ010000001">
    <property type="protein sequence ID" value="MEQ2369446.1"/>
    <property type="molecule type" value="Genomic_DNA"/>
</dbReference>
<keyword evidence="2" id="KW-0520">NAD</keyword>
<evidence type="ECO:0000259" key="4">
    <source>
        <dbReference type="PROSITE" id="PS50305"/>
    </source>
</evidence>
<dbReference type="InterPro" id="IPR026590">
    <property type="entry name" value="Ssirtuin_cat_dom"/>
</dbReference>
<dbReference type="PROSITE" id="PS50305">
    <property type="entry name" value="SIRTUIN"/>
    <property type="match status" value="1"/>
</dbReference>
<evidence type="ECO:0000256" key="3">
    <source>
        <dbReference type="PROSITE-ProRule" id="PRU00236"/>
    </source>
</evidence>